<dbReference type="Proteomes" id="UP001451303">
    <property type="component" value="Unassembled WGS sequence"/>
</dbReference>
<gene>
    <name evidence="3" type="ORF">QR685DRAFT_522413</name>
</gene>
<feature type="compositionally biased region" description="Basic residues" evidence="1">
    <location>
        <begin position="146"/>
        <end position="161"/>
    </location>
</feature>
<evidence type="ECO:0000313" key="4">
    <source>
        <dbReference type="Proteomes" id="UP001451303"/>
    </source>
</evidence>
<evidence type="ECO:0000256" key="1">
    <source>
        <dbReference type="SAM" id="MobiDB-lite"/>
    </source>
</evidence>
<evidence type="ECO:0000256" key="2">
    <source>
        <dbReference type="SAM" id="SignalP"/>
    </source>
</evidence>
<feature type="signal peptide" evidence="2">
    <location>
        <begin position="1"/>
        <end position="26"/>
    </location>
</feature>
<comment type="caution">
    <text evidence="3">The sequence shown here is derived from an EMBL/GenBank/DDBJ whole genome shotgun (WGS) entry which is preliminary data.</text>
</comment>
<feature type="region of interest" description="Disordered" evidence="1">
    <location>
        <begin position="139"/>
        <end position="161"/>
    </location>
</feature>
<feature type="chain" id="PRO_5046859232" evidence="2">
    <location>
        <begin position="27"/>
        <end position="187"/>
    </location>
</feature>
<evidence type="ECO:0000313" key="3">
    <source>
        <dbReference type="EMBL" id="KAL0472581.1"/>
    </source>
</evidence>
<name>A0ABR3DL85_NEUIN</name>
<sequence>MLSRSAKDTVWFTVVCFLALITSVFAECNREGLLAAANSYVAAFSAGQLDGLKLASSNFTYLENNKAADIKRGVLSQSHNISLNRSTVETIACASYTMIISLASGFNSRPYVTATQIRHPANGDTSTVSSIDTITATTGCPCSSTPKRRSGTSRRRTGASLRRRRIGQVGNCWKKVGDAYLDICKGG</sequence>
<proteinExistence type="predicted"/>
<accession>A0ABR3DL85</accession>
<dbReference type="EMBL" id="JAVLET010000003">
    <property type="protein sequence ID" value="KAL0472581.1"/>
    <property type="molecule type" value="Genomic_DNA"/>
</dbReference>
<keyword evidence="2" id="KW-0732">Signal</keyword>
<protein>
    <submittedName>
        <fullName evidence="3">Uncharacterized protein</fullName>
    </submittedName>
</protein>
<reference evidence="3 4" key="1">
    <citation type="submission" date="2023-09" db="EMBL/GenBank/DDBJ databases">
        <title>Multi-omics analysis of a traditional fermented food reveals byproduct-associated fungal strains for waste-to-food upcycling.</title>
        <authorList>
            <consortium name="Lawrence Berkeley National Laboratory"/>
            <person name="Rekdal V.M."/>
            <person name="Villalobos-Escobedo J.M."/>
            <person name="Rodriguez-Valeron N."/>
            <person name="Garcia M.O."/>
            <person name="Vasquez D.P."/>
            <person name="Damayanti I."/>
            <person name="Sorensen P.M."/>
            <person name="Baidoo E.E."/>
            <person name="De Carvalho A.C."/>
            <person name="Riley R."/>
            <person name="Lipzen A."/>
            <person name="He G."/>
            <person name="Yan M."/>
            <person name="Haridas S."/>
            <person name="Daum C."/>
            <person name="Yoshinaga Y."/>
            <person name="Ng V."/>
            <person name="Grigoriev I.V."/>
            <person name="Munk R."/>
            <person name="Nuraida L."/>
            <person name="Wijaya C.H."/>
            <person name="Morales P.-C."/>
            <person name="Keasling J.D."/>
        </authorList>
    </citation>
    <scope>NUCLEOTIDE SEQUENCE [LARGE SCALE GENOMIC DNA]</scope>
    <source>
        <strain evidence="3 4">FGSC 2613</strain>
    </source>
</reference>
<organism evidence="3 4">
    <name type="scientific">Neurospora intermedia</name>
    <dbReference type="NCBI Taxonomy" id="5142"/>
    <lineage>
        <taxon>Eukaryota</taxon>
        <taxon>Fungi</taxon>
        <taxon>Dikarya</taxon>
        <taxon>Ascomycota</taxon>
        <taxon>Pezizomycotina</taxon>
        <taxon>Sordariomycetes</taxon>
        <taxon>Sordariomycetidae</taxon>
        <taxon>Sordariales</taxon>
        <taxon>Sordariaceae</taxon>
        <taxon>Neurospora</taxon>
    </lineage>
</organism>
<keyword evidence="4" id="KW-1185">Reference proteome</keyword>